<dbReference type="EMBL" id="CP013387">
    <property type="protein sequence ID" value="AOJ04579.1"/>
    <property type="molecule type" value="Genomic_DNA"/>
</dbReference>
<dbReference type="Proteomes" id="UP000062519">
    <property type="component" value="Chromosome 2"/>
</dbReference>
<dbReference type="KEGG" id="buu:WS70_22495"/>
<dbReference type="InterPro" id="IPR036147">
    <property type="entry name" value="Anti-sigma_E_RseA_N_sf"/>
</dbReference>
<proteinExistence type="predicted"/>
<sequence>MSDDLDPTVAPEFDEPGLLALSAFVDGELPEAERRAIAERLADDARAADVASHYRAQRAALRALFADPAAQSNGPCVVLRVRAPWWRRAAFAGGALAAGVALGWLGGAVAPQFAPEFAAPAAAQTVFARQANLAYAVYAPDARHPVEIAAGRDGALATWLSARIGRRIVAPSLDEYGFALLGGRLLPGAAGPAAQFMYESPAGGRLALYVSASAQHETAVELLRDGERRTFYWVSDHTAYALSGQLAEDRLRAIAVDVCGELGGHPDRWR</sequence>
<keyword evidence="2" id="KW-1185">Reference proteome</keyword>
<evidence type="ECO:0000313" key="1">
    <source>
        <dbReference type="EMBL" id="AOJ04579.1"/>
    </source>
</evidence>
<dbReference type="GO" id="GO:0016989">
    <property type="term" value="F:sigma factor antagonist activity"/>
    <property type="evidence" value="ECO:0007669"/>
    <property type="project" value="InterPro"/>
</dbReference>
<gene>
    <name evidence="1" type="ORF">WS70_22495</name>
</gene>
<dbReference type="AlphaFoldDB" id="A0A1B4FLN3"/>
<organism evidence="1 2">
    <name type="scientific">Burkholderia mayonis</name>
    <dbReference type="NCBI Taxonomy" id="1385591"/>
    <lineage>
        <taxon>Bacteria</taxon>
        <taxon>Pseudomonadati</taxon>
        <taxon>Pseudomonadota</taxon>
        <taxon>Betaproteobacteria</taxon>
        <taxon>Burkholderiales</taxon>
        <taxon>Burkholderiaceae</taxon>
        <taxon>Burkholderia</taxon>
        <taxon>pseudomallei group</taxon>
    </lineage>
</organism>
<accession>A0A1B4FLN3</accession>
<evidence type="ECO:0000313" key="2">
    <source>
        <dbReference type="Proteomes" id="UP000062519"/>
    </source>
</evidence>
<dbReference type="Gene3D" id="1.10.10.880">
    <property type="entry name" value="Anti sigma-E protein RseA, N-terminal domain"/>
    <property type="match status" value="1"/>
</dbReference>
<dbReference type="RefSeq" id="WP_059597675.1">
    <property type="nucleotide sequence ID" value="NZ_CP013387.1"/>
</dbReference>
<protein>
    <submittedName>
        <fullName evidence="1">Anti-sigma factor</fullName>
    </submittedName>
</protein>
<name>A0A1B4FLN3_9BURK</name>
<reference evidence="1 2" key="1">
    <citation type="submission" date="2015-12" db="EMBL/GenBank/DDBJ databases">
        <title>Diversity of Burkholderia near neighbor genomes.</title>
        <authorList>
            <person name="Sahl J."/>
            <person name="Wagner D."/>
            <person name="Keim P."/>
        </authorList>
    </citation>
    <scope>NUCLEOTIDE SEQUENCE [LARGE SCALE GENOMIC DNA]</scope>
    <source>
        <strain evidence="1 2">BDU6</strain>
    </source>
</reference>